<sequence length="395" mass="44545">MAQKITDKLVRTLEAPESGQTKIYDTDVRGFGFRVTKAGARSFIFHYRAKGRERLYTIGQYPAWSVEAARNEAKGLRKAVDRGDDPMGERHEDRQAATVKRLWELYERDHLPTKRDADRDREMWKADVKPALGALKVQDVSRSDVRELHRKVTKRGPIRANRVLALVSKMLSLAATEYEMRADNPAKGIPRNPEQKRERYLSQKEIAAVSKALAEYPSQNAANAVRWLLLTGCRKSEALAMTWDEVDWDAGVWTKPQTNTKQKKSHRVPLSAPALQLLRDIASAQEEGTPYVFPGRQANEPLKQLHTVWNFVRDKAGVQDVRLHDLRHTYASILVSAGLSLPMIGALLGHTQQATTQRYAHLYDDPLREATERVGAVVSGNNDQGADVVPLRKNG</sequence>
<gene>
    <name evidence="6" type="ORF">CKO28_09775</name>
</gene>
<dbReference type="InterPro" id="IPR038488">
    <property type="entry name" value="Integrase_DNA-bd_sf"/>
</dbReference>
<dbReference type="InterPro" id="IPR025166">
    <property type="entry name" value="Integrase_DNA_bind_dom"/>
</dbReference>
<comment type="caution">
    <text evidence="6">The sequence shown here is derived from an EMBL/GenBank/DDBJ whole genome shotgun (WGS) entry which is preliminary data.</text>
</comment>
<keyword evidence="4" id="KW-0233">DNA recombination</keyword>
<dbReference type="InterPro" id="IPR002104">
    <property type="entry name" value="Integrase_catalytic"/>
</dbReference>
<keyword evidence="2" id="KW-0229">DNA integration</keyword>
<dbReference type="EMBL" id="NRRL01000021">
    <property type="protein sequence ID" value="MBK1668322.1"/>
    <property type="molecule type" value="Genomic_DNA"/>
</dbReference>
<dbReference type="InterPro" id="IPR011010">
    <property type="entry name" value="DNA_brk_join_enz"/>
</dbReference>
<dbReference type="SUPFAM" id="SSF56349">
    <property type="entry name" value="DNA breaking-rejoining enzymes"/>
    <property type="match status" value="1"/>
</dbReference>
<evidence type="ECO:0000313" key="7">
    <source>
        <dbReference type="Proteomes" id="UP001296873"/>
    </source>
</evidence>
<dbReference type="InterPro" id="IPR013762">
    <property type="entry name" value="Integrase-like_cat_sf"/>
</dbReference>
<dbReference type="PANTHER" id="PTHR30629:SF2">
    <property type="entry name" value="PROPHAGE INTEGRASE INTS-RELATED"/>
    <property type="match status" value="1"/>
</dbReference>
<dbReference type="InterPro" id="IPR053876">
    <property type="entry name" value="Phage_int_M"/>
</dbReference>
<keyword evidence="3" id="KW-0238">DNA-binding</keyword>
<organism evidence="6 7">
    <name type="scientific">Rhodovibrio sodomensis</name>
    <dbReference type="NCBI Taxonomy" id="1088"/>
    <lineage>
        <taxon>Bacteria</taxon>
        <taxon>Pseudomonadati</taxon>
        <taxon>Pseudomonadota</taxon>
        <taxon>Alphaproteobacteria</taxon>
        <taxon>Rhodospirillales</taxon>
        <taxon>Rhodovibrionaceae</taxon>
        <taxon>Rhodovibrio</taxon>
    </lineage>
</organism>
<name>A0ABS1DCY3_9PROT</name>
<evidence type="ECO:0000256" key="2">
    <source>
        <dbReference type="ARBA" id="ARBA00022908"/>
    </source>
</evidence>
<proteinExistence type="inferred from homology"/>
<accession>A0ABS1DCY3</accession>
<evidence type="ECO:0000259" key="5">
    <source>
        <dbReference type="PROSITE" id="PS51898"/>
    </source>
</evidence>
<dbReference type="InterPro" id="IPR050808">
    <property type="entry name" value="Phage_Integrase"/>
</dbReference>
<reference evidence="6 7" key="1">
    <citation type="journal article" date="2020" name="Microorganisms">
        <title>Osmotic Adaptation and Compatible Solute Biosynthesis of Phototrophic Bacteria as Revealed from Genome Analyses.</title>
        <authorList>
            <person name="Imhoff J.F."/>
            <person name="Rahn T."/>
            <person name="Kunzel S."/>
            <person name="Keller A."/>
            <person name="Neulinger S.C."/>
        </authorList>
    </citation>
    <scope>NUCLEOTIDE SEQUENCE [LARGE SCALE GENOMIC DNA]</scope>
    <source>
        <strain evidence="6 7">DSM 9895</strain>
    </source>
</reference>
<evidence type="ECO:0000313" key="6">
    <source>
        <dbReference type="EMBL" id="MBK1668322.1"/>
    </source>
</evidence>
<evidence type="ECO:0000256" key="1">
    <source>
        <dbReference type="ARBA" id="ARBA00008857"/>
    </source>
</evidence>
<dbReference type="Pfam" id="PF13356">
    <property type="entry name" value="Arm-DNA-bind_3"/>
    <property type="match status" value="1"/>
</dbReference>
<evidence type="ECO:0000256" key="3">
    <source>
        <dbReference type="ARBA" id="ARBA00023125"/>
    </source>
</evidence>
<dbReference type="Proteomes" id="UP001296873">
    <property type="component" value="Unassembled WGS sequence"/>
</dbReference>
<dbReference type="PROSITE" id="PS51898">
    <property type="entry name" value="TYR_RECOMBINASE"/>
    <property type="match status" value="1"/>
</dbReference>
<dbReference type="Gene3D" id="1.10.150.130">
    <property type="match status" value="1"/>
</dbReference>
<keyword evidence="7" id="KW-1185">Reference proteome</keyword>
<dbReference type="RefSeq" id="WP_200340629.1">
    <property type="nucleotide sequence ID" value="NZ_NRRL01000021.1"/>
</dbReference>
<protein>
    <recommendedName>
        <fullName evidence="5">Tyr recombinase domain-containing protein</fullName>
    </recommendedName>
</protein>
<dbReference type="Pfam" id="PF00589">
    <property type="entry name" value="Phage_integrase"/>
    <property type="match status" value="1"/>
</dbReference>
<dbReference type="InterPro" id="IPR010998">
    <property type="entry name" value="Integrase_recombinase_N"/>
</dbReference>
<comment type="similarity">
    <text evidence="1">Belongs to the 'phage' integrase family.</text>
</comment>
<dbReference type="CDD" id="cd00796">
    <property type="entry name" value="INT_Rci_Hp1_C"/>
    <property type="match status" value="1"/>
</dbReference>
<dbReference type="Gene3D" id="3.30.160.390">
    <property type="entry name" value="Integrase, DNA-binding domain"/>
    <property type="match status" value="1"/>
</dbReference>
<dbReference type="Gene3D" id="1.10.443.10">
    <property type="entry name" value="Intergrase catalytic core"/>
    <property type="match status" value="1"/>
</dbReference>
<dbReference type="Pfam" id="PF22022">
    <property type="entry name" value="Phage_int_M"/>
    <property type="match status" value="1"/>
</dbReference>
<evidence type="ECO:0000256" key="4">
    <source>
        <dbReference type="ARBA" id="ARBA00023172"/>
    </source>
</evidence>
<dbReference type="PANTHER" id="PTHR30629">
    <property type="entry name" value="PROPHAGE INTEGRASE"/>
    <property type="match status" value="1"/>
</dbReference>
<feature type="domain" description="Tyr recombinase" evidence="5">
    <location>
        <begin position="196"/>
        <end position="372"/>
    </location>
</feature>